<name>H6Q765_PYROT</name>
<dbReference type="KEGG" id="pog:Pogu_0502"/>
<proteinExistence type="predicted"/>
<dbReference type="STRING" id="698757.Pogu_0502"/>
<reference evidence="1 2" key="1">
    <citation type="journal article" date="2012" name="Stand. Genomic Sci.">
        <title>Complete genome sequence of Pyrobaculum oguniense.</title>
        <authorList>
            <person name="Bernick D.L."/>
            <person name="Karplus K."/>
            <person name="Lui L.M."/>
            <person name="Coker J.K."/>
            <person name="Murphy J.N."/>
            <person name="Chan P.P."/>
            <person name="Cozen A.E."/>
            <person name="Lowe T.M."/>
        </authorList>
    </citation>
    <scope>NUCLEOTIDE SEQUENCE [LARGE SCALE GENOMIC DNA]</scope>
    <source>
        <strain evidence="1 2">TE7</strain>
    </source>
</reference>
<dbReference type="Proteomes" id="UP000009062">
    <property type="component" value="Chromosome"/>
</dbReference>
<dbReference type="eggNOG" id="arCOG11743">
    <property type="taxonomic scope" value="Archaea"/>
</dbReference>
<accession>H6Q765</accession>
<dbReference type="HOGENOM" id="CLU_838420_0_0_2"/>
<evidence type="ECO:0000313" key="1">
    <source>
        <dbReference type="EMBL" id="AFA38529.1"/>
    </source>
</evidence>
<dbReference type="AlphaFoldDB" id="H6Q765"/>
<evidence type="ECO:0000313" key="2">
    <source>
        <dbReference type="Proteomes" id="UP000009062"/>
    </source>
</evidence>
<sequence>MSSKRAAGVAKSFLEHAVKLWRRPPKGRQRRYLLALDEEVWGVREALSRELSGDFEEAFKELAHGPLGRIYEEVSRWAGSPEFGELAQWQIVFAAGLVEGDEEVLKISGGLSLRLSDVAESLAFQQLLGRSAVAHIFLYGSARFREEAAVLVGKMGERDYYSEVHEKKITREAAPAIYAALSAINLVSSAADEELVEHVVLRWISLSGGLRVKVVVQTGVGSAVAKALAARAPLESLFLSILLGNVLLFKMWPQLARLGSLGDAAREAWWLYGCLRERLASLAESEDLRRVELFYDAGDAARDAAIAYVIAKVSEEQDLSEVGKRLRILAR</sequence>
<keyword evidence="2" id="KW-1185">Reference proteome</keyword>
<dbReference type="EMBL" id="CP003316">
    <property type="protein sequence ID" value="AFA38529.1"/>
    <property type="molecule type" value="Genomic_DNA"/>
</dbReference>
<protein>
    <submittedName>
        <fullName evidence="1">Uncharacterized protein</fullName>
    </submittedName>
</protein>
<gene>
    <name evidence="1" type="ordered locus">Pogu_0502</name>
</gene>
<organism evidence="1 2">
    <name type="scientific">Pyrobaculum oguniense (strain DSM 13380 / JCM 10595 / TE7)</name>
    <dbReference type="NCBI Taxonomy" id="698757"/>
    <lineage>
        <taxon>Archaea</taxon>
        <taxon>Thermoproteota</taxon>
        <taxon>Thermoprotei</taxon>
        <taxon>Thermoproteales</taxon>
        <taxon>Thermoproteaceae</taxon>
        <taxon>Pyrobaculum</taxon>
    </lineage>
</organism>